<dbReference type="NCBIfam" id="TIGR00614">
    <property type="entry name" value="recQ_fam"/>
    <property type="match status" value="1"/>
</dbReference>
<dbReference type="GO" id="GO:0006310">
    <property type="term" value="P:DNA recombination"/>
    <property type="evidence" value="ECO:0007669"/>
    <property type="project" value="InterPro"/>
</dbReference>
<evidence type="ECO:0000259" key="11">
    <source>
        <dbReference type="PROSITE" id="PS51192"/>
    </source>
</evidence>
<dbReference type="Gene3D" id="1.10.10.10">
    <property type="entry name" value="Winged helix-like DNA-binding domain superfamily/Winged helix DNA-binding domain"/>
    <property type="match status" value="1"/>
</dbReference>
<comment type="catalytic activity">
    <reaction evidence="9">
        <text>Couples ATP hydrolysis with the unwinding of duplex DNA by translocating in the 3'-5' direction.</text>
        <dbReference type="EC" id="5.6.2.4"/>
    </reaction>
</comment>
<dbReference type="Gene3D" id="3.40.50.300">
    <property type="entry name" value="P-loop containing nucleotide triphosphate hydrolases"/>
    <property type="match status" value="2"/>
</dbReference>
<keyword evidence="6" id="KW-0067">ATP-binding</keyword>
<dbReference type="PROSITE" id="PS51194">
    <property type="entry name" value="HELICASE_CTER"/>
    <property type="match status" value="1"/>
</dbReference>
<keyword evidence="2" id="KW-0479">Metal-binding</keyword>
<keyword evidence="4" id="KW-0378">Hydrolase</keyword>
<gene>
    <name evidence="13" type="ORF">MNBD_GAMMA19-2147</name>
</gene>
<dbReference type="PANTHER" id="PTHR13710">
    <property type="entry name" value="DNA HELICASE RECQ FAMILY MEMBER"/>
    <property type="match status" value="1"/>
</dbReference>
<name>A0A3B1AQU4_9ZZZZ</name>
<dbReference type="GO" id="GO:0006281">
    <property type="term" value="P:DNA repair"/>
    <property type="evidence" value="ECO:0007669"/>
    <property type="project" value="TreeGrafter"/>
</dbReference>
<dbReference type="SMART" id="SM00490">
    <property type="entry name" value="HELICc"/>
    <property type="match status" value="1"/>
</dbReference>
<dbReference type="GO" id="GO:0030894">
    <property type="term" value="C:replisome"/>
    <property type="evidence" value="ECO:0007669"/>
    <property type="project" value="TreeGrafter"/>
</dbReference>
<evidence type="ECO:0000256" key="9">
    <source>
        <dbReference type="ARBA" id="ARBA00034617"/>
    </source>
</evidence>
<dbReference type="InterPro" id="IPR036388">
    <property type="entry name" value="WH-like_DNA-bd_sf"/>
</dbReference>
<evidence type="ECO:0000256" key="3">
    <source>
        <dbReference type="ARBA" id="ARBA00022741"/>
    </source>
</evidence>
<dbReference type="InterPro" id="IPR032284">
    <property type="entry name" value="RecQ_Zn-bd"/>
</dbReference>
<evidence type="ECO:0000256" key="5">
    <source>
        <dbReference type="ARBA" id="ARBA00022806"/>
    </source>
</evidence>
<dbReference type="GO" id="GO:0043590">
    <property type="term" value="C:bacterial nucleoid"/>
    <property type="evidence" value="ECO:0007669"/>
    <property type="project" value="TreeGrafter"/>
</dbReference>
<dbReference type="InterPro" id="IPR011545">
    <property type="entry name" value="DEAD/DEAH_box_helicase_dom"/>
</dbReference>
<dbReference type="CDD" id="cd17920">
    <property type="entry name" value="DEXHc_RecQ"/>
    <property type="match status" value="1"/>
</dbReference>
<dbReference type="Pfam" id="PF16124">
    <property type="entry name" value="RecQ_Zn_bind"/>
    <property type="match status" value="1"/>
</dbReference>
<evidence type="ECO:0000256" key="10">
    <source>
        <dbReference type="ARBA" id="ARBA00034808"/>
    </source>
</evidence>
<dbReference type="SUPFAM" id="SSF52540">
    <property type="entry name" value="P-loop containing nucleoside triphosphate hydrolases"/>
    <property type="match status" value="1"/>
</dbReference>
<dbReference type="InterPro" id="IPR027417">
    <property type="entry name" value="P-loop_NTPase"/>
</dbReference>
<dbReference type="EC" id="5.6.2.4" evidence="10"/>
<evidence type="ECO:0000256" key="8">
    <source>
        <dbReference type="ARBA" id="ARBA00023235"/>
    </source>
</evidence>
<evidence type="ECO:0000256" key="6">
    <source>
        <dbReference type="ARBA" id="ARBA00022840"/>
    </source>
</evidence>
<evidence type="ECO:0000256" key="4">
    <source>
        <dbReference type="ARBA" id="ARBA00022801"/>
    </source>
</evidence>
<keyword evidence="3" id="KW-0547">Nucleotide-binding</keyword>
<dbReference type="SMART" id="SM00487">
    <property type="entry name" value="DEXDc"/>
    <property type="match status" value="1"/>
</dbReference>
<dbReference type="InterPro" id="IPR004589">
    <property type="entry name" value="DNA_helicase_ATP-dep_RecQ"/>
</dbReference>
<feature type="domain" description="Helicase C-terminal" evidence="12">
    <location>
        <begin position="215"/>
        <end position="376"/>
    </location>
</feature>
<evidence type="ECO:0000256" key="2">
    <source>
        <dbReference type="ARBA" id="ARBA00022723"/>
    </source>
</evidence>
<accession>A0A3B1AQU4</accession>
<sequence length="647" mass="72500">MTDKPDPTNKTEDIQSTLQQHFGFSELLPGQQSVIQHLLDGHSAAAIFPTGGGKSLCYQLPALLLPGVTLVVSPLIALMKDQIDALRKRGINAQRLDSSLDAAEYKEVMRQLRDGELRLLYVAPERFNNERFRESMRPIRISLFAVDEAHCISEWGHNFRPDYLKLAGFAREFNAERILALTATATPAVLDDICRIFDISPDHATNTGFYRPNLKIDTTVVTASERDNALLNALRENPPAAAIVYVTLQKTAETVARMLAENGFPARAYHAGLKPEARNPIQEWFMSADNAIVVATIAFGMGVDKANIRAVYHYNLPKSLENYSQEIGRAGRDGQPSLCQMLVCPDDLNVLENFIYGDTPDETALRSLIQELFSLGEKFDVSLYTLSNAHDIRPLVLRTLLTYLELGNYLKGGTPFYAQYQFKPLLDTQAILARFEGERHTFLTGLFQQAKKAKTWFSIDLDQAAATLNTPRQRIVRALDWLGEQQLLEIKVAGIRHRYQCLNQPDSLEALTAELYQRVLAREQAEIHRLQQVLDLITLDDCQTNALAAHFGEQRTQACGHCSGCLKGKSELPPRHTQSINEDILRAAYTLRQEQTDVLISARLMARFLCGISSPRISRSKLAKHKLFGSLENVSFTEVMAQIEQSG</sequence>
<organism evidence="13">
    <name type="scientific">hydrothermal vent metagenome</name>
    <dbReference type="NCBI Taxonomy" id="652676"/>
    <lineage>
        <taxon>unclassified sequences</taxon>
        <taxon>metagenomes</taxon>
        <taxon>ecological metagenomes</taxon>
    </lineage>
</organism>
<keyword evidence="8" id="KW-0413">Isomerase</keyword>
<keyword evidence="7" id="KW-0238">DNA-binding</keyword>
<dbReference type="GO" id="GO:0043138">
    <property type="term" value="F:3'-5' DNA helicase activity"/>
    <property type="evidence" value="ECO:0007669"/>
    <property type="project" value="UniProtKB-EC"/>
</dbReference>
<dbReference type="GO" id="GO:0005524">
    <property type="term" value="F:ATP binding"/>
    <property type="evidence" value="ECO:0007669"/>
    <property type="project" value="UniProtKB-KW"/>
</dbReference>
<evidence type="ECO:0000259" key="12">
    <source>
        <dbReference type="PROSITE" id="PS51194"/>
    </source>
</evidence>
<dbReference type="GO" id="GO:0005737">
    <property type="term" value="C:cytoplasm"/>
    <property type="evidence" value="ECO:0007669"/>
    <property type="project" value="TreeGrafter"/>
</dbReference>
<dbReference type="PROSITE" id="PS51192">
    <property type="entry name" value="HELICASE_ATP_BIND_1"/>
    <property type="match status" value="1"/>
</dbReference>
<evidence type="ECO:0000256" key="1">
    <source>
        <dbReference type="ARBA" id="ARBA00005446"/>
    </source>
</evidence>
<dbReference type="GO" id="GO:0016787">
    <property type="term" value="F:hydrolase activity"/>
    <property type="evidence" value="ECO:0007669"/>
    <property type="project" value="UniProtKB-KW"/>
</dbReference>
<dbReference type="EMBL" id="UOFV01000084">
    <property type="protein sequence ID" value="VAW96364.1"/>
    <property type="molecule type" value="Genomic_DNA"/>
</dbReference>
<dbReference type="FunFam" id="3.40.50.300:FF:001389">
    <property type="entry name" value="ATP-dependent DNA helicase RecQ"/>
    <property type="match status" value="1"/>
</dbReference>
<dbReference type="PANTHER" id="PTHR13710:SF105">
    <property type="entry name" value="ATP-DEPENDENT DNA HELICASE Q1"/>
    <property type="match status" value="1"/>
</dbReference>
<proteinExistence type="inferred from homology"/>
<evidence type="ECO:0000313" key="13">
    <source>
        <dbReference type="EMBL" id="VAW96364.1"/>
    </source>
</evidence>
<evidence type="ECO:0000256" key="7">
    <source>
        <dbReference type="ARBA" id="ARBA00023125"/>
    </source>
</evidence>
<comment type="similarity">
    <text evidence="1">Belongs to the helicase family. RecQ subfamily.</text>
</comment>
<dbReference type="Pfam" id="PF00270">
    <property type="entry name" value="DEAD"/>
    <property type="match status" value="1"/>
</dbReference>
<dbReference type="AlphaFoldDB" id="A0A3B1AQU4"/>
<protein>
    <recommendedName>
        <fullName evidence="10">DNA 3'-5' helicase</fullName>
        <ecNumber evidence="10">5.6.2.4</ecNumber>
    </recommendedName>
</protein>
<dbReference type="InterPro" id="IPR001650">
    <property type="entry name" value="Helicase_C-like"/>
</dbReference>
<reference evidence="13" key="1">
    <citation type="submission" date="2018-06" db="EMBL/GenBank/DDBJ databases">
        <authorList>
            <person name="Zhirakovskaya E."/>
        </authorList>
    </citation>
    <scope>NUCLEOTIDE SEQUENCE</scope>
</reference>
<dbReference type="GO" id="GO:0046872">
    <property type="term" value="F:metal ion binding"/>
    <property type="evidence" value="ECO:0007669"/>
    <property type="project" value="UniProtKB-KW"/>
</dbReference>
<keyword evidence="5 13" id="KW-0347">Helicase</keyword>
<dbReference type="GO" id="GO:0009378">
    <property type="term" value="F:four-way junction helicase activity"/>
    <property type="evidence" value="ECO:0007669"/>
    <property type="project" value="TreeGrafter"/>
</dbReference>
<feature type="domain" description="Helicase ATP-binding" evidence="11">
    <location>
        <begin position="35"/>
        <end position="203"/>
    </location>
</feature>
<dbReference type="Pfam" id="PF00271">
    <property type="entry name" value="Helicase_C"/>
    <property type="match status" value="1"/>
</dbReference>
<dbReference type="GO" id="GO:0003677">
    <property type="term" value="F:DNA binding"/>
    <property type="evidence" value="ECO:0007669"/>
    <property type="project" value="UniProtKB-KW"/>
</dbReference>
<dbReference type="InterPro" id="IPR014001">
    <property type="entry name" value="Helicase_ATP-bd"/>
</dbReference>